<dbReference type="EMBL" id="JACQMJ010000008">
    <property type="protein sequence ID" value="MBI4132434.1"/>
    <property type="molecule type" value="Genomic_DNA"/>
</dbReference>
<organism evidence="2 3">
    <name type="scientific">Candidatus Sungiibacteriota bacterium</name>
    <dbReference type="NCBI Taxonomy" id="2750080"/>
    <lineage>
        <taxon>Bacteria</taxon>
        <taxon>Candidatus Sungiibacteriota</taxon>
    </lineage>
</organism>
<reference evidence="2" key="1">
    <citation type="submission" date="2020-07" db="EMBL/GenBank/DDBJ databases">
        <title>Huge and variable diversity of episymbiotic CPR bacteria and DPANN archaea in groundwater ecosystems.</title>
        <authorList>
            <person name="He C.Y."/>
            <person name="Keren R."/>
            <person name="Whittaker M."/>
            <person name="Farag I.F."/>
            <person name="Doudna J."/>
            <person name="Cate J.H.D."/>
            <person name="Banfield J.F."/>
        </authorList>
    </citation>
    <scope>NUCLEOTIDE SEQUENCE</scope>
    <source>
        <strain evidence="2">NC_groundwater_1226_Ag_S-0.1um_59_124</strain>
    </source>
</reference>
<keyword evidence="1" id="KW-0472">Membrane</keyword>
<accession>A0A933DT91</accession>
<gene>
    <name evidence="2" type="ORF">HY474_02265</name>
</gene>
<evidence type="ECO:0000313" key="2">
    <source>
        <dbReference type="EMBL" id="MBI4132434.1"/>
    </source>
</evidence>
<keyword evidence="1" id="KW-0812">Transmembrane</keyword>
<dbReference type="AlphaFoldDB" id="A0A933DT91"/>
<sequence length="181" mass="19328">MVEVVVMLAMLTLIGGIILASFPRLSQRIRLQRSVQRSALALRRAQNMSFAVRQASTNAGRVIPPAYGVHFNRNTPGSFLIFADLRGQSGTNDGIYSASDDFVVETIAVEPGVTVSNLISDIGGQNQSQEVINITFSVPEARMAIANATAPVGESAEIIFVGQPANTKSVIVRTSGQIRAQ</sequence>
<name>A0A933DT91_9BACT</name>
<comment type="caution">
    <text evidence="2">The sequence shown here is derived from an EMBL/GenBank/DDBJ whole genome shotgun (WGS) entry which is preliminary data.</text>
</comment>
<protein>
    <recommendedName>
        <fullName evidence="4">General secretion pathway GspH domain-containing protein</fullName>
    </recommendedName>
</protein>
<evidence type="ECO:0000313" key="3">
    <source>
        <dbReference type="Proteomes" id="UP000704960"/>
    </source>
</evidence>
<feature type="transmembrane region" description="Helical" evidence="1">
    <location>
        <begin position="6"/>
        <end position="25"/>
    </location>
</feature>
<dbReference type="Proteomes" id="UP000704960">
    <property type="component" value="Unassembled WGS sequence"/>
</dbReference>
<evidence type="ECO:0008006" key="4">
    <source>
        <dbReference type="Google" id="ProtNLM"/>
    </source>
</evidence>
<evidence type="ECO:0000256" key="1">
    <source>
        <dbReference type="SAM" id="Phobius"/>
    </source>
</evidence>
<proteinExistence type="predicted"/>
<keyword evidence="1" id="KW-1133">Transmembrane helix</keyword>